<dbReference type="Gene3D" id="3.30.420.10">
    <property type="entry name" value="Ribonuclease H-like superfamily/Ribonuclease H"/>
    <property type="match status" value="1"/>
</dbReference>
<organism evidence="1 2">
    <name type="scientific">Cystoisospora suis</name>
    <dbReference type="NCBI Taxonomy" id="483139"/>
    <lineage>
        <taxon>Eukaryota</taxon>
        <taxon>Sar</taxon>
        <taxon>Alveolata</taxon>
        <taxon>Apicomplexa</taxon>
        <taxon>Conoidasida</taxon>
        <taxon>Coccidia</taxon>
        <taxon>Eucoccidiorida</taxon>
        <taxon>Eimeriorina</taxon>
        <taxon>Sarcocystidae</taxon>
        <taxon>Cystoisospora</taxon>
    </lineage>
</organism>
<dbReference type="RefSeq" id="XP_067919743.1">
    <property type="nucleotide sequence ID" value="XM_068068281.1"/>
</dbReference>
<reference evidence="1 2" key="1">
    <citation type="journal article" date="2017" name="Int. J. Parasitol.">
        <title>The genome of the protozoan parasite Cystoisospora suis and a reverse vaccinology approach to identify vaccine candidates.</title>
        <authorList>
            <person name="Palmieri N."/>
            <person name="Shrestha A."/>
            <person name="Ruttkowski B."/>
            <person name="Beck T."/>
            <person name="Vogl C."/>
            <person name="Tomley F."/>
            <person name="Blake D.P."/>
            <person name="Joachim A."/>
        </authorList>
    </citation>
    <scope>NUCLEOTIDE SEQUENCE [LARGE SCALE GENOMIC DNA]</scope>
    <source>
        <strain evidence="1 2">Wien I</strain>
    </source>
</reference>
<dbReference type="PANTHER" id="PTHR35046">
    <property type="entry name" value="ZINC KNUCKLE (CCHC-TYPE) FAMILY PROTEIN"/>
    <property type="match status" value="1"/>
</dbReference>
<feature type="non-terminal residue" evidence="1">
    <location>
        <position position="45"/>
    </location>
</feature>
<dbReference type="AlphaFoldDB" id="A0A2C6KNI1"/>
<proteinExistence type="predicted"/>
<accession>A0A2C6KNI1</accession>
<comment type="caution">
    <text evidence="1">The sequence shown here is derived from an EMBL/GenBank/DDBJ whole genome shotgun (WGS) entry which is preliminary data.</text>
</comment>
<dbReference type="GeneID" id="94431492"/>
<dbReference type="PANTHER" id="PTHR35046:SF9">
    <property type="entry name" value="RNA-DIRECTED DNA POLYMERASE"/>
    <property type="match status" value="1"/>
</dbReference>
<dbReference type="InterPro" id="IPR012337">
    <property type="entry name" value="RNaseH-like_sf"/>
</dbReference>
<keyword evidence="2" id="KW-1185">Reference proteome</keyword>
<sequence>MAHFIPAKINITAEELAQLLIREVVRLHGVPRAIVSDRDPKFTSD</sequence>
<dbReference type="Proteomes" id="UP000221165">
    <property type="component" value="Unassembled WGS sequence"/>
</dbReference>
<protein>
    <submittedName>
        <fullName evidence="1">Gag-pol</fullName>
    </submittedName>
</protein>
<dbReference type="GO" id="GO:0003676">
    <property type="term" value="F:nucleic acid binding"/>
    <property type="evidence" value="ECO:0007669"/>
    <property type="project" value="InterPro"/>
</dbReference>
<dbReference type="VEuPathDB" id="ToxoDB:CSUI_008143"/>
<dbReference type="SUPFAM" id="SSF53098">
    <property type="entry name" value="Ribonuclease H-like"/>
    <property type="match status" value="1"/>
</dbReference>
<dbReference type="InterPro" id="IPR036397">
    <property type="entry name" value="RNaseH_sf"/>
</dbReference>
<gene>
    <name evidence="1" type="ORF">CSUI_008143</name>
</gene>
<dbReference type="EMBL" id="MIGC01004477">
    <property type="protein sequence ID" value="PHJ18032.1"/>
    <property type="molecule type" value="Genomic_DNA"/>
</dbReference>
<evidence type="ECO:0000313" key="1">
    <source>
        <dbReference type="EMBL" id="PHJ18032.1"/>
    </source>
</evidence>
<dbReference type="OrthoDB" id="2013610at2759"/>
<name>A0A2C6KNI1_9APIC</name>
<evidence type="ECO:0000313" key="2">
    <source>
        <dbReference type="Proteomes" id="UP000221165"/>
    </source>
</evidence>